<evidence type="ECO:0000313" key="6">
    <source>
        <dbReference type="Proteomes" id="UP001208692"/>
    </source>
</evidence>
<feature type="transmembrane region" description="Helical" evidence="2">
    <location>
        <begin position="593"/>
        <end position="611"/>
    </location>
</feature>
<gene>
    <name evidence="3" type="ORF">RCZ15_16390</name>
    <name evidence="4" type="ORF">RCZ16_01370</name>
</gene>
<organism evidence="3 5">
    <name type="scientific">Capnocytophaga catalasegens</name>
    <dbReference type="NCBI Taxonomy" id="1004260"/>
    <lineage>
        <taxon>Bacteria</taxon>
        <taxon>Pseudomonadati</taxon>
        <taxon>Bacteroidota</taxon>
        <taxon>Flavobacteriia</taxon>
        <taxon>Flavobacteriales</taxon>
        <taxon>Flavobacteriaceae</taxon>
        <taxon>Capnocytophaga</taxon>
    </lineage>
</organism>
<evidence type="ECO:0000313" key="5">
    <source>
        <dbReference type="Proteomes" id="UP001207736"/>
    </source>
</evidence>
<feature type="transmembrane region" description="Helical" evidence="2">
    <location>
        <begin position="513"/>
        <end position="535"/>
    </location>
</feature>
<keyword evidence="1" id="KW-0175">Coiled coil</keyword>
<feature type="transmembrane region" description="Helical" evidence="2">
    <location>
        <begin position="307"/>
        <end position="331"/>
    </location>
</feature>
<protein>
    <recommendedName>
        <fullName evidence="7">DUF2339 domain-containing protein</fullName>
    </recommendedName>
</protein>
<dbReference type="InterPro" id="IPR019286">
    <property type="entry name" value="DUF2339_TM"/>
</dbReference>
<feature type="transmembrane region" description="Helical" evidence="2">
    <location>
        <begin position="126"/>
        <end position="143"/>
    </location>
</feature>
<keyword evidence="2" id="KW-0472">Membrane</keyword>
<feature type="transmembrane region" description="Helical" evidence="2">
    <location>
        <begin position="258"/>
        <end position="277"/>
    </location>
</feature>
<dbReference type="RefSeq" id="WP_264845424.1">
    <property type="nucleotide sequence ID" value="NZ_BPMA01000012.1"/>
</dbReference>
<feature type="transmembrane region" description="Helical" evidence="2">
    <location>
        <begin position="284"/>
        <end position="301"/>
    </location>
</feature>
<evidence type="ECO:0000313" key="4">
    <source>
        <dbReference type="EMBL" id="GJM51819.1"/>
    </source>
</evidence>
<dbReference type="EMBL" id="BQKA01000033">
    <property type="protein sequence ID" value="GJM50666.1"/>
    <property type="molecule type" value="Genomic_DNA"/>
</dbReference>
<reference evidence="3 6" key="1">
    <citation type="submission" date="2021-11" db="EMBL/GenBank/DDBJ databases">
        <title>Draft genome sequence of Capnocytophaga sp. strain KC07075 isolated from cat oral cavity.</title>
        <authorList>
            <person name="Suzuki M."/>
            <person name="Imaoka K."/>
            <person name="Kimura M."/>
            <person name="Morikawa S."/>
            <person name="Maeda K."/>
        </authorList>
    </citation>
    <scope>NUCLEOTIDE SEQUENCE</scope>
    <source>
        <strain evidence="3">KC07075</strain>
        <strain evidence="4 6">KC07079</strain>
    </source>
</reference>
<feature type="transmembrane region" description="Helical" evidence="2">
    <location>
        <begin position="185"/>
        <end position="202"/>
    </location>
</feature>
<feature type="transmembrane region" description="Helical" evidence="2">
    <location>
        <begin position="753"/>
        <end position="773"/>
    </location>
</feature>
<dbReference type="EMBL" id="BQKB01000007">
    <property type="protein sequence ID" value="GJM51819.1"/>
    <property type="molecule type" value="Genomic_DNA"/>
</dbReference>
<evidence type="ECO:0008006" key="7">
    <source>
        <dbReference type="Google" id="ProtNLM"/>
    </source>
</evidence>
<dbReference type="PANTHER" id="PTHR38434">
    <property type="entry name" value="BLL2549 PROTEIN"/>
    <property type="match status" value="1"/>
</dbReference>
<dbReference type="Proteomes" id="UP001208692">
    <property type="component" value="Unassembled WGS sequence"/>
</dbReference>
<dbReference type="PANTHER" id="PTHR38434:SF1">
    <property type="entry name" value="BLL2549 PROTEIN"/>
    <property type="match status" value="1"/>
</dbReference>
<feature type="transmembrane region" description="Helical" evidence="2">
    <location>
        <begin position="673"/>
        <end position="693"/>
    </location>
</feature>
<feature type="transmembrane region" description="Helical" evidence="2">
    <location>
        <begin position="728"/>
        <end position="747"/>
    </location>
</feature>
<evidence type="ECO:0000313" key="3">
    <source>
        <dbReference type="EMBL" id="GJM50666.1"/>
    </source>
</evidence>
<keyword evidence="6" id="KW-1185">Reference proteome</keyword>
<feature type="transmembrane region" description="Helical" evidence="2">
    <location>
        <begin position="208"/>
        <end position="228"/>
    </location>
</feature>
<feature type="transmembrane region" description="Helical" evidence="2">
    <location>
        <begin position="555"/>
        <end position="581"/>
    </location>
</feature>
<evidence type="ECO:0000256" key="2">
    <source>
        <dbReference type="SAM" id="Phobius"/>
    </source>
</evidence>
<feature type="transmembrane region" description="Helical" evidence="2">
    <location>
        <begin position="442"/>
        <end position="460"/>
    </location>
</feature>
<feature type="transmembrane region" description="Helical" evidence="2">
    <location>
        <begin position="366"/>
        <end position="385"/>
    </location>
</feature>
<evidence type="ECO:0000256" key="1">
    <source>
        <dbReference type="SAM" id="Coils"/>
    </source>
</evidence>
<feature type="transmembrane region" description="Helical" evidence="2">
    <location>
        <begin position="155"/>
        <end position="173"/>
    </location>
</feature>
<keyword evidence="2" id="KW-0812">Transmembrane</keyword>
<dbReference type="Pfam" id="PF10101">
    <property type="entry name" value="DUF2339"/>
    <property type="match status" value="1"/>
</dbReference>
<dbReference type="Proteomes" id="UP001207736">
    <property type="component" value="Unassembled WGS sequence"/>
</dbReference>
<comment type="caution">
    <text evidence="3">The sequence shown here is derived from an EMBL/GenBank/DDBJ whole genome shotgun (WGS) entry which is preliminary data.</text>
</comment>
<sequence>MKKNISKIDELLHRIEALSEKQRLLNEELQHISEDVKQLANLQKGAVLEANSLRTTENSAEGISLTSPEIIDKAKNVVLVENEQFTEEPHLVSSINDFRNQTDDTSSKLATPKQKSDLEKIIGESWINKIGILILIIGVFYGITYSIENNLISPSMRIVLGYVTSGGLLFLGYRLRAKYEGYSSVLVSGAMAIAYFITFFAYDLYGLIPFFLAFLLMVFFTAYTVFAAFSYNRSVIAVIGLVGAYAIPFLLSSGVGNILALLIYIGLINGGILWVSIKKDWKSPFYMAFGFTWLILLFLVFEYKTQTWVLITMATLFFKQFYAVAIINRIFQNKKVLFEETGFLFLNSFLYFGAGAIILMENNDNLLSTFTLWNAVVHFGVNYLIKIRHQANTIIYAVTLGLSIMFVAIAIPIEFEGKWIPLLWAVQAAVLFWIGRTKNISFFDYFSVMLSILSFITLFIDNNHIEKPFLNIYFWAKLAVAGTYLAILYFSVKYITEKTEKQWNLTLQYIFSVLLIIVTYLTFYKEIALIFYHWFENSVIKVTSEDIQNEVYNPVVNLFKTIVLIMYSVLFVVMMAVVNIFKVKNKILGISNLVLFGWAFLFSLTAGLVVLGELRDEYITPSHIDYFPPSWGYVGIRYIFFAMIALAILMLWKYIKQDFMMPIYRRIKEVILLTTYGIVLIFLSNELITWLALQGNQSVFKLGLSILWGLYSLALICIGIFKHQKHLRIASIVLFGVTLVKLFFYDISHLNTISKIIVFISLGVLLLLISFLYNKFKDKISAENQLEEKKPSE</sequence>
<proteinExistence type="predicted"/>
<keyword evidence="2" id="KW-1133">Transmembrane helix</keyword>
<feature type="transmembrane region" description="Helical" evidence="2">
    <location>
        <begin position="235"/>
        <end position="252"/>
    </location>
</feature>
<feature type="transmembrane region" description="Helical" evidence="2">
    <location>
        <begin position="699"/>
        <end position="721"/>
    </location>
</feature>
<feature type="coiled-coil region" evidence="1">
    <location>
        <begin position="1"/>
        <end position="35"/>
    </location>
</feature>
<feature type="transmembrane region" description="Helical" evidence="2">
    <location>
        <begin position="631"/>
        <end position="652"/>
    </location>
</feature>
<accession>A0AAV5ATP1</accession>
<feature type="transmembrane region" description="Helical" evidence="2">
    <location>
        <begin position="394"/>
        <end position="413"/>
    </location>
</feature>
<feature type="transmembrane region" description="Helical" evidence="2">
    <location>
        <begin position="472"/>
        <end position="492"/>
    </location>
</feature>
<feature type="transmembrane region" description="Helical" evidence="2">
    <location>
        <begin position="343"/>
        <end position="360"/>
    </location>
</feature>
<feature type="transmembrane region" description="Helical" evidence="2">
    <location>
        <begin position="419"/>
        <end position="435"/>
    </location>
</feature>
<name>A0AAV5ATP1_9FLAO</name>
<dbReference type="AlphaFoldDB" id="A0AAV5ATP1"/>